<dbReference type="PRINTS" id="PR00385">
    <property type="entry name" value="P450"/>
</dbReference>
<name>A0ABR1NXP1_DIAER</name>
<comment type="caution">
    <text evidence="6">The sequence shown here is derived from an EMBL/GenBank/DDBJ whole genome shotgun (WGS) entry which is preliminary data.</text>
</comment>
<dbReference type="Gene3D" id="1.10.630.10">
    <property type="entry name" value="Cytochrome P450"/>
    <property type="match status" value="1"/>
</dbReference>
<dbReference type="PANTHER" id="PTHR24305">
    <property type="entry name" value="CYTOCHROME P450"/>
    <property type="match status" value="1"/>
</dbReference>
<proteinExistence type="inferred from homology"/>
<dbReference type="EMBL" id="JAKNSF020000081">
    <property type="protein sequence ID" value="KAK7719244.1"/>
    <property type="molecule type" value="Genomic_DNA"/>
</dbReference>
<protein>
    <recommendedName>
        <fullName evidence="8">Cytochrome P450</fullName>
    </recommendedName>
</protein>
<organism evidence="6 7">
    <name type="scientific">Diaporthe eres</name>
    <name type="common">Phomopsis oblonga</name>
    <dbReference type="NCBI Taxonomy" id="83184"/>
    <lineage>
        <taxon>Eukaryota</taxon>
        <taxon>Fungi</taxon>
        <taxon>Dikarya</taxon>
        <taxon>Ascomycota</taxon>
        <taxon>Pezizomycotina</taxon>
        <taxon>Sordariomycetes</taxon>
        <taxon>Sordariomycetidae</taxon>
        <taxon>Diaporthales</taxon>
        <taxon>Diaporthaceae</taxon>
        <taxon>Diaporthe</taxon>
        <taxon>Diaporthe eres species complex</taxon>
    </lineage>
</organism>
<evidence type="ECO:0008006" key="8">
    <source>
        <dbReference type="Google" id="ProtNLM"/>
    </source>
</evidence>
<dbReference type="PRINTS" id="PR00463">
    <property type="entry name" value="EP450I"/>
</dbReference>
<comment type="similarity">
    <text evidence="5">Belongs to the cytochrome P450 family.</text>
</comment>
<keyword evidence="4 5" id="KW-0408">Iron</keyword>
<dbReference type="CDD" id="cd11061">
    <property type="entry name" value="CYP67-like"/>
    <property type="match status" value="1"/>
</dbReference>
<dbReference type="Pfam" id="PF00067">
    <property type="entry name" value="p450"/>
    <property type="match status" value="1"/>
</dbReference>
<dbReference type="InterPro" id="IPR001128">
    <property type="entry name" value="Cyt_P450"/>
</dbReference>
<keyword evidence="3 5" id="KW-0479">Metal-binding</keyword>
<evidence type="ECO:0000256" key="5">
    <source>
        <dbReference type="RuleBase" id="RU000461"/>
    </source>
</evidence>
<dbReference type="PROSITE" id="PS00086">
    <property type="entry name" value="CYTOCHROME_P450"/>
    <property type="match status" value="1"/>
</dbReference>
<dbReference type="SUPFAM" id="SSF48264">
    <property type="entry name" value="Cytochrome P450"/>
    <property type="match status" value="1"/>
</dbReference>
<reference evidence="6 7" key="1">
    <citation type="submission" date="2024-02" db="EMBL/GenBank/DDBJ databases">
        <title>De novo assembly and annotation of 12 fungi associated with fruit tree decline syndrome in Ontario, Canada.</title>
        <authorList>
            <person name="Sulman M."/>
            <person name="Ellouze W."/>
            <person name="Ilyukhin E."/>
        </authorList>
    </citation>
    <scope>NUCLEOTIDE SEQUENCE [LARGE SCALE GENOMIC DNA]</scope>
    <source>
        <strain evidence="6 7">M169</strain>
    </source>
</reference>
<evidence type="ECO:0000313" key="7">
    <source>
        <dbReference type="Proteomes" id="UP001430848"/>
    </source>
</evidence>
<dbReference type="InterPro" id="IPR050121">
    <property type="entry name" value="Cytochrome_P450_monoxygenase"/>
</dbReference>
<keyword evidence="2 5" id="KW-0349">Heme</keyword>
<gene>
    <name evidence="6" type="ORF">SLS63_010196</name>
</gene>
<dbReference type="InterPro" id="IPR036396">
    <property type="entry name" value="Cyt_P450_sf"/>
</dbReference>
<comment type="cofactor">
    <cofactor evidence="1">
        <name>heme</name>
        <dbReference type="ChEBI" id="CHEBI:30413"/>
    </cofactor>
</comment>
<evidence type="ECO:0000256" key="4">
    <source>
        <dbReference type="ARBA" id="ARBA00023004"/>
    </source>
</evidence>
<dbReference type="PANTHER" id="PTHR24305:SF172">
    <property type="entry name" value="P450, PUTATIVE (EUROFUNG)-RELATED"/>
    <property type="match status" value="1"/>
</dbReference>
<dbReference type="InterPro" id="IPR002401">
    <property type="entry name" value="Cyt_P450_E_grp-I"/>
</dbReference>
<evidence type="ECO:0000256" key="3">
    <source>
        <dbReference type="ARBA" id="ARBA00022723"/>
    </source>
</evidence>
<evidence type="ECO:0000256" key="1">
    <source>
        <dbReference type="ARBA" id="ARBA00001971"/>
    </source>
</evidence>
<evidence type="ECO:0000256" key="2">
    <source>
        <dbReference type="ARBA" id="ARBA00022617"/>
    </source>
</evidence>
<dbReference type="Proteomes" id="UP001430848">
    <property type="component" value="Unassembled WGS sequence"/>
</dbReference>
<keyword evidence="5" id="KW-0560">Oxidoreductase</keyword>
<sequence length="476" mass="53521">MLTLYRRSLRRFPAPSVAGFTSLWRIWHNLQNKHYLAIHHAHKQLGSHVRIAPNHISVLGADAVIDIYGHGAGMLKDAWYDGGAGDFRHMADVRVKAEHQAKRKLLAHVFAQKTIANLEPVVADTVYTLMAQVDRHIGAGKTINMRRFMNYFTIDLFGKLLYSRHLGCLERGDDIVTAETPGGKTYTAPFIQSLLDATVINTALGMEAGLLPVTRSLLAWHPYKKAGADFENIIRHNTQCRLRDHTAQNDIFSKLLRDNKGRDLDLPFGEVLAECSVLMNAGTETTTAAFTNALFLLYKHPSVLAKLRKELDGACGDAEVPRYEDVCRLPYLRACVEESLRVRPASSFGLPRVIADGGRMVGGIWIDGGVTVSVPTYSMLKDEEVFEQANSFIPERWITEDKEKKEKMMVNHLPFSFGPRACIGRNIAYFEQLLVLASLVRAFDFEIPEGFEMQTIERFNSNPGELIVKARRRARL</sequence>
<evidence type="ECO:0000313" key="6">
    <source>
        <dbReference type="EMBL" id="KAK7719244.1"/>
    </source>
</evidence>
<keyword evidence="7" id="KW-1185">Reference proteome</keyword>
<dbReference type="InterPro" id="IPR017972">
    <property type="entry name" value="Cyt_P450_CS"/>
</dbReference>
<accession>A0ABR1NXP1</accession>
<keyword evidence="5" id="KW-0503">Monooxygenase</keyword>